<evidence type="ECO:0000313" key="3">
    <source>
        <dbReference type="EMBL" id="GAA5799900.1"/>
    </source>
</evidence>
<keyword evidence="4" id="KW-1185">Reference proteome</keyword>
<comment type="caution">
    <text evidence="3">The sequence shown here is derived from an EMBL/GenBank/DDBJ whole genome shotgun (WGS) entry which is preliminary data.</text>
</comment>
<dbReference type="Proteomes" id="UP001476247">
    <property type="component" value="Unassembled WGS sequence"/>
</dbReference>
<evidence type="ECO:0000313" key="4">
    <source>
        <dbReference type="Proteomes" id="UP001476247"/>
    </source>
</evidence>
<protein>
    <recommendedName>
        <fullName evidence="5">Transmembrane protein</fullName>
    </recommendedName>
</protein>
<feature type="region of interest" description="Disordered" evidence="1">
    <location>
        <begin position="296"/>
        <end position="320"/>
    </location>
</feature>
<organism evidence="3 4">
    <name type="scientific">Helicostylum pulchrum</name>
    <dbReference type="NCBI Taxonomy" id="562976"/>
    <lineage>
        <taxon>Eukaryota</taxon>
        <taxon>Fungi</taxon>
        <taxon>Fungi incertae sedis</taxon>
        <taxon>Mucoromycota</taxon>
        <taxon>Mucoromycotina</taxon>
        <taxon>Mucoromycetes</taxon>
        <taxon>Mucorales</taxon>
        <taxon>Mucorineae</taxon>
        <taxon>Mucoraceae</taxon>
        <taxon>Helicostylum</taxon>
    </lineage>
</organism>
<evidence type="ECO:0008006" key="5">
    <source>
        <dbReference type="Google" id="ProtNLM"/>
    </source>
</evidence>
<reference evidence="3 4" key="1">
    <citation type="submission" date="2024-04" db="EMBL/GenBank/DDBJ databases">
        <title>genome sequences of Mucor flavus KT1a and Helicostylum pulchrum KT1b strains isolation_sourced from the surface of a dry-aged beef.</title>
        <authorList>
            <person name="Toyotome T."/>
            <person name="Hosono M."/>
            <person name="Torimaru M."/>
            <person name="Fukuda K."/>
            <person name="Mikami N."/>
        </authorList>
    </citation>
    <scope>NUCLEOTIDE SEQUENCE [LARGE SCALE GENOMIC DNA]</scope>
    <source>
        <strain evidence="3 4">KT1b</strain>
    </source>
</reference>
<accession>A0ABP9XZP6</accession>
<feature type="transmembrane region" description="Helical" evidence="2">
    <location>
        <begin position="139"/>
        <end position="161"/>
    </location>
</feature>
<keyword evidence="2" id="KW-1133">Transmembrane helix</keyword>
<dbReference type="EMBL" id="BAABUJ010000014">
    <property type="protein sequence ID" value="GAA5799900.1"/>
    <property type="molecule type" value="Genomic_DNA"/>
</dbReference>
<evidence type="ECO:0000256" key="1">
    <source>
        <dbReference type="SAM" id="MobiDB-lite"/>
    </source>
</evidence>
<name>A0ABP9XZP6_9FUNG</name>
<evidence type="ECO:0000256" key="2">
    <source>
        <dbReference type="SAM" id="Phobius"/>
    </source>
</evidence>
<proteinExistence type="predicted"/>
<keyword evidence="2" id="KW-0472">Membrane</keyword>
<sequence length="332" mass="36530">MNNDTFALNGNGVNNKNANKIKKQKQYKKLKKELRKNASITPIPTHTNIATNSTSFLTPPSLPTTIVLPIVQLLPSSVPPVPVPSASPPALILESNNVNYTEPVINHENQAYESKGISAASIAGSDTSQTPASVKTIHIVGPAVGIFAGIAFIAAAMFLIVRNRKKRNLTTNQDDNNGGNDDTTFHNISLDDDEAIIMPSLALDEKKRSFISTTTDYHSMAETLIGSRTNSVTKKQDSWQSSMISPTSTLVGHHVASFLMVAERQQLQHEKPNLLDCFFKGMPIETYKAQLADILGPEEEEQEKEKEKEEQEQVVNQPLPFISITDLSDYYK</sequence>
<gene>
    <name evidence="3" type="ORF">HPULCUR_005321</name>
</gene>
<keyword evidence="2" id="KW-0812">Transmembrane</keyword>